<evidence type="ECO:0000313" key="3">
    <source>
        <dbReference type="Proteomes" id="UP001597145"/>
    </source>
</evidence>
<dbReference type="InterPro" id="IPR024072">
    <property type="entry name" value="DHFR-like_dom_sf"/>
</dbReference>
<reference evidence="3" key="1">
    <citation type="journal article" date="2019" name="Int. J. Syst. Evol. Microbiol.">
        <title>The Global Catalogue of Microorganisms (GCM) 10K type strain sequencing project: providing services to taxonomists for standard genome sequencing and annotation.</title>
        <authorList>
            <consortium name="The Broad Institute Genomics Platform"/>
            <consortium name="The Broad Institute Genome Sequencing Center for Infectious Disease"/>
            <person name="Wu L."/>
            <person name="Ma J."/>
        </authorList>
    </citation>
    <scope>NUCLEOTIDE SEQUENCE [LARGE SCALE GENOMIC DNA]</scope>
    <source>
        <strain evidence="3">JCM 12165</strain>
    </source>
</reference>
<sequence length="191" mass="20660">MNRVIVIEFITLDGVVEDPDGSAGTAGGGWAFRYGPEAVAGDKFKLGPRLDSGALLLGRGTWQLFSRLWPGRSDEFSTKMNKAPKWVVSRTLTDVAAWSGSALVTGELGDAVARLRRDRDVIVIGSTSVVHTLMEQDLVDEYRLLVFPTVLGAGRRLFTSPAGTGDLRLVSAEQSGAAALLRYEVPERVRL</sequence>
<organism evidence="2 3">
    <name type="scientific">Pseudonocardia aurantiaca</name>
    <dbReference type="NCBI Taxonomy" id="75290"/>
    <lineage>
        <taxon>Bacteria</taxon>
        <taxon>Bacillati</taxon>
        <taxon>Actinomycetota</taxon>
        <taxon>Actinomycetes</taxon>
        <taxon>Pseudonocardiales</taxon>
        <taxon>Pseudonocardiaceae</taxon>
        <taxon>Pseudonocardia</taxon>
    </lineage>
</organism>
<evidence type="ECO:0000259" key="1">
    <source>
        <dbReference type="Pfam" id="PF01872"/>
    </source>
</evidence>
<keyword evidence="3" id="KW-1185">Reference proteome</keyword>
<dbReference type="Proteomes" id="UP001597145">
    <property type="component" value="Unassembled WGS sequence"/>
</dbReference>
<name>A0ABW4FFQ8_9PSEU</name>
<dbReference type="EMBL" id="JBHUCP010000004">
    <property type="protein sequence ID" value="MFD1528988.1"/>
    <property type="molecule type" value="Genomic_DNA"/>
</dbReference>
<dbReference type="Pfam" id="PF01872">
    <property type="entry name" value="RibD_C"/>
    <property type="match status" value="1"/>
</dbReference>
<dbReference type="Gene3D" id="3.40.430.10">
    <property type="entry name" value="Dihydrofolate Reductase, subunit A"/>
    <property type="match status" value="1"/>
</dbReference>
<dbReference type="PANTHER" id="PTHR38011:SF11">
    <property type="entry name" value="2,5-DIAMINO-6-RIBOSYLAMINO-4(3H)-PYRIMIDINONE 5'-PHOSPHATE REDUCTASE"/>
    <property type="match status" value="1"/>
</dbReference>
<feature type="domain" description="Bacterial bifunctional deaminase-reductase C-terminal" evidence="1">
    <location>
        <begin position="4"/>
        <end position="177"/>
    </location>
</feature>
<protein>
    <submittedName>
        <fullName evidence="2">Dihydrofolate reductase family protein</fullName>
    </submittedName>
</protein>
<dbReference type="InterPro" id="IPR050765">
    <property type="entry name" value="Riboflavin_Biosynth_HTPR"/>
</dbReference>
<evidence type="ECO:0000313" key="2">
    <source>
        <dbReference type="EMBL" id="MFD1528988.1"/>
    </source>
</evidence>
<comment type="caution">
    <text evidence="2">The sequence shown here is derived from an EMBL/GenBank/DDBJ whole genome shotgun (WGS) entry which is preliminary data.</text>
</comment>
<accession>A0ABW4FFQ8</accession>
<dbReference type="SUPFAM" id="SSF53597">
    <property type="entry name" value="Dihydrofolate reductase-like"/>
    <property type="match status" value="1"/>
</dbReference>
<proteinExistence type="predicted"/>
<gene>
    <name evidence="2" type="ORF">ACFSCY_06010</name>
</gene>
<dbReference type="PANTHER" id="PTHR38011">
    <property type="entry name" value="DIHYDROFOLATE REDUCTASE FAMILY PROTEIN (AFU_ORTHOLOGUE AFUA_8G06820)"/>
    <property type="match status" value="1"/>
</dbReference>
<dbReference type="RefSeq" id="WP_343974703.1">
    <property type="nucleotide sequence ID" value="NZ_BAAAJG010000008.1"/>
</dbReference>
<dbReference type="InterPro" id="IPR002734">
    <property type="entry name" value="RibDG_C"/>
</dbReference>